<dbReference type="Pfam" id="PF12840">
    <property type="entry name" value="HTH_20"/>
    <property type="match status" value="1"/>
</dbReference>
<dbReference type="PANTHER" id="PTHR43132">
    <property type="entry name" value="ARSENICAL RESISTANCE OPERON REPRESSOR ARSR-RELATED"/>
    <property type="match status" value="1"/>
</dbReference>
<dbReference type="InterPro" id="IPR036388">
    <property type="entry name" value="WH-like_DNA-bd_sf"/>
</dbReference>
<evidence type="ECO:0000256" key="1">
    <source>
        <dbReference type="ARBA" id="ARBA00023015"/>
    </source>
</evidence>
<sequence length="117" mass="12523">MKHTDLDDAQLARAASTFAALGSEQRLIVLRALVRAGPTGLSIGDLGARTGITGATLTHHMKTLAAARLVRQEKQGRSIICMAADYREIENLASGLLAECCADCDNETCTEDEHCHD</sequence>
<dbReference type="Gene3D" id="1.10.10.10">
    <property type="entry name" value="Winged helix-like DNA-binding domain superfamily/Winged helix DNA-binding domain"/>
    <property type="match status" value="1"/>
</dbReference>
<gene>
    <name evidence="5" type="ORF">GCM10022404_16640</name>
</gene>
<dbReference type="PANTHER" id="PTHR43132:SF2">
    <property type="entry name" value="ARSENICAL RESISTANCE OPERON REPRESSOR ARSR-RELATED"/>
    <property type="match status" value="1"/>
</dbReference>
<protein>
    <submittedName>
        <fullName evidence="5">Metalloregulator ArsR/SmtB family transcription factor</fullName>
    </submittedName>
</protein>
<dbReference type="PROSITE" id="PS50987">
    <property type="entry name" value="HTH_ARSR_2"/>
    <property type="match status" value="1"/>
</dbReference>
<evidence type="ECO:0000256" key="2">
    <source>
        <dbReference type="ARBA" id="ARBA00023125"/>
    </source>
</evidence>
<dbReference type="InterPro" id="IPR001845">
    <property type="entry name" value="HTH_ArsR_DNA-bd_dom"/>
</dbReference>
<feature type="domain" description="HTH arsR-type" evidence="4">
    <location>
        <begin position="6"/>
        <end position="103"/>
    </location>
</feature>
<evidence type="ECO:0000313" key="5">
    <source>
        <dbReference type="EMBL" id="GAA3867216.1"/>
    </source>
</evidence>
<dbReference type="CDD" id="cd00090">
    <property type="entry name" value="HTH_ARSR"/>
    <property type="match status" value="1"/>
</dbReference>
<proteinExistence type="predicted"/>
<evidence type="ECO:0000313" key="6">
    <source>
        <dbReference type="Proteomes" id="UP001399917"/>
    </source>
</evidence>
<keyword evidence="3" id="KW-0804">Transcription</keyword>
<dbReference type="InterPro" id="IPR011991">
    <property type="entry name" value="ArsR-like_HTH"/>
</dbReference>
<dbReference type="SUPFAM" id="SSF46785">
    <property type="entry name" value="Winged helix' DNA-binding domain"/>
    <property type="match status" value="1"/>
</dbReference>
<dbReference type="SMART" id="SM00418">
    <property type="entry name" value="HTH_ARSR"/>
    <property type="match status" value="1"/>
</dbReference>
<dbReference type="InterPro" id="IPR051011">
    <property type="entry name" value="Metal_resp_trans_reg"/>
</dbReference>
<accession>A0ABP7K7T0</accession>
<evidence type="ECO:0000259" key="4">
    <source>
        <dbReference type="PROSITE" id="PS50987"/>
    </source>
</evidence>
<dbReference type="Proteomes" id="UP001399917">
    <property type="component" value="Unassembled WGS sequence"/>
</dbReference>
<reference evidence="6" key="1">
    <citation type="journal article" date="2019" name="Int. J. Syst. Evol. Microbiol.">
        <title>The Global Catalogue of Microorganisms (GCM) 10K type strain sequencing project: providing services to taxonomists for standard genome sequencing and annotation.</title>
        <authorList>
            <consortium name="The Broad Institute Genomics Platform"/>
            <consortium name="The Broad Institute Genome Sequencing Center for Infectious Disease"/>
            <person name="Wu L."/>
            <person name="Ma J."/>
        </authorList>
    </citation>
    <scope>NUCLEOTIDE SEQUENCE [LARGE SCALE GENOMIC DNA]</scope>
    <source>
        <strain evidence="6">JCM 17190</strain>
    </source>
</reference>
<dbReference type="RefSeq" id="WP_344846271.1">
    <property type="nucleotide sequence ID" value="NZ_BAABDF010000007.1"/>
</dbReference>
<keyword evidence="1" id="KW-0805">Transcription regulation</keyword>
<keyword evidence="6" id="KW-1185">Reference proteome</keyword>
<comment type="caution">
    <text evidence="5">The sequence shown here is derived from an EMBL/GenBank/DDBJ whole genome shotgun (WGS) entry which is preliminary data.</text>
</comment>
<evidence type="ECO:0000256" key="3">
    <source>
        <dbReference type="ARBA" id="ARBA00023163"/>
    </source>
</evidence>
<name>A0ABP7K7T0_9RHOB</name>
<organism evidence="5 6">
    <name type="scientific">Celeribacter arenosi</name>
    <dbReference type="NCBI Taxonomy" id="792649"/>
    <lineage>
        <taxon>Bacteria</taxon>
        <taxon>Pseudomonadati</taxon>
        <taxon>Pseudomonadota</taxon>
        <taxon>Alphaproteobacteria</taxon>
        <taxon>Rhodobacterales</taxon>
        <taxon>Roseobacteraceae</taxon>
        <taxon>Celeribacter</taxon>
    </lineage>
</organism>
<keyword evidence="2" id="KW-0238">DNA-binding</keyword>
<dbReference type="InterPro" id="IPR036390">
    <property type="entry name" value="WH_DNA-bd_sf"/>
</dbReference>
<dbReference type="EMBL" id="BAABDF010000007">
    <property type="protein sequence ID" value="GAA3867216.1"/>
    <property type="molecule type" value="Genomic_DNA"/>
</dbReference>